<evidence type="ECO:0000313" key="17">
    <source>
        <dbReference type="Proteomes" id="UP001500936"/>
    </source>
</evidence>
<evidence type="ECO:0000256" key="11">
    <source>
        <dbReference type="ARBA" id="ARBA00023098"/>
    </source>
</evidence>
<proteinExistence type="inferred from homology"/>
<dbReference type="Proteomes" id="UP001500936">
    <property type="component" value="Unassembled WGS sequence"/>
</dbReference>
<dbReference type="Gene3D" id="1.10.287.3610">
    <property type="match status" value="1"/>
</dbReference>
<keyword evidence="12 15" id="KW-0472">Membrane</keyword>
<keyword evidence="4" id="KW-0444">Lipid biosynthesis</keyword>
<dbReference type="EMBL" id="BAABHB010000005">
    <property type="protein sequence ID" value="GAA4408407.1"/>
    <property type="molecule type" value="Genomic_DNA"/>
</dbReference>
<dbReference type="CDD" id="cd14265">
    <property type="entry name" value="UDPK_IM_like"/>
    <property type="match status" value="1"/>
</dbReference>
<comment type="similarity">
    <text evidence="2">Belongs to the bacterial diacylglycerol kinase family.</text>
</comment>
<dbReference type="InterPro" id="IPR000829">
    <property type="entry name" value="DAGK"/>
</dbReference>
<dbReference type="Pfam" id="PF01219">
    <property type="entry name" value="DAGK_prokar"/>
    <property type="match status" value="1"/>
</dbReference>
<keyword evidence="3" id="KW-1003">Cell membrane</keyword>
<feature type="transmembrane region" description="Helical" evidence="15">
    <location>
        <begin position="21"/>
        <end position="46"/>
    </location>
</feature>
<evidence type="ECO:0000256" key="15">
    <source>
        <dbReference type="SAM" id="Phobius"/>
    </source>
</evidence>
<evidence type="ECO:0000256" key="5">
    <source>
        <dbReference type="ARBA" id="ARBA00022679"/>
    </source>
</evidence>
<feature type="transmembrane region" description="Helical" evidence="15">
    <location>
        <begin position="93"/>
        <end position="119"/>
    </location>
</feature>
<evidence type="ECO:0000256" key="10">
    <source>
        <dbReference type="ARBA" id="ARBA00022989"/>
    </source>
</evidence>
<evidence type="ECO:0000256" key="14">
    <source>
        <dbReference type="ARBA" id="ARBA00023264"/>
    </source>
</evidence>
<evidence type="ECO:0000256" key="12">
    <source>
        <dbReference type="ARBA" id="ARBA00023136"/>
    </source>
</evidence>
<dbReference type="PANTHER" id="PTHR34299:SF1">
    <property type="entry name" value="DIACYLGLYCEROL KINASE"/>
    <property type="match status" value="1"/>
</dbReference>
<keyword evidence="6 15" id="KW-0812">Transmembrane</keyword>
<keyword evidence="9" id="KW-0067">ATP-binding</keyword>
<sequence>MINIRKVFRSFRFAMRGIAALFLYENNAKVHLVAAVAVVVLGLWLGLSSLEWAIILSQIGLVWMAEAFNTALEKLADVVSPERHPGIGAAKDMAAGGVLMVVIMAVLVGLIVFGGRLYALFF</sequence>
<evidence type="ECO:0000256" key="1">
    <source>
        <dbReference type="ARBA" id="ARBA00004651"/>
    </source>
</evidence>
<keyword evidence="8 16" id="KW-0418">Kinase</keyword>
<protein>
    <submittedName>
        <fullName evidence="16">Diacylglycerol kinase family protein</fullName>
    </submittedName>
</protein>
<comment type="caution">
    <text evidence="16">The sequence shown here is derived from an EMBL/GenBank/DDBJ whole genome shotgun (WGS) entry which is preliminary data.</text>
</comment>
<keyword evidence="5" id="KW-0808">Transferase</keyword>
<accession>A0ABP8KJ47</accession>
<dbReference type="RefSeq" id="WP_345268558.1">
    <property type="nucleotide sequence ID" value="NZ_BAABHB010000005.1"/>
</dbReference>
<keyword evidence="10 15" id="KW-1133">Transmembrane helix</keyword>
<keyword evidence="11" id="KW-0443">Lipid metabolism</keyword>
<evidence type="ECO:0000256" key="2">
    <source>
        <dbReference type="ARBA" id="ARBA00005967"/>
    </source>
</evidence>
<evidence type="ECO:0000256" key="8">
    <source>
        <dbReference type="ARBA" id="ARBA00022777"/>
    </source>
</evidence>
<dbReference type="PANTHER" id="PTHR34299">
    <property type="entry name" value="DIACYLGLYCEROL KINASE"/>
    <property type="match status" value="1"/>
</dbReference>
<keyword evidence="17" id="KW-1185">Reference proteome</keyword>
<name>A0ABP8KJ47_9BACT</name>
<gene>
    <name evidence="16" type="ORF">GCM10023187_30210</name>
</gene>
<comment type="subcellular location">
    <subcellularLocation>
        <location evidence="1">Cell membrane</location>
        <topology evidence="1">Multi-pass membrane protein</topology>
    </subcellularLocation>
</comment>
<keyword evidence="14" id="KW-1208">Phospholipid metabolism</keyword>
<evidence type="ECO:0000256" key="13">
    <source>
        <dbReference type="ARBA" id="ARBA00023209"/>
    </source>
</evidence>
<evidence type="ECO:0000256" key="9">
    <source>
        <dbReference type="ARBA" id="ARBA00022840"/>
    </source>
</evidence>
<evidence type="ECO:0000256" key="6">
    <source>
        <dbReference type="ARBA" id="ARBA00022692"/>
    </source>
</evidence>
<evidence type="ECO:0000256" key="7">
    <source>
        <dbReference type="ARBA" id="ARBA00022741"/>
    </source>
</evidence>
<organism evidence="16 17">
    <name type="scientific">Nibrella viscosa</name>
    <dbReference type="NCBI Taxonomy" id="1084524"/>
    <lineage>
        <taxon>Bacteria</taxon>
        <taxon>Pseudomonadati</taxon>
        <taxon>Bacteroidota</taxon>
        <taxon>Cytophagia</taxon>
        <taxon>Cytophagales</taxon>
        <taxon>Spirosomataceae</taxon>
        <taxon>Nibrella</taxon>
    </lineage>
</organism>
<keyword evidence="7" id="KW-0547">Nucleotide-binding</keyword>
<dbReference type="InterPro" id="IPR036945">
    <property type="entry name" value="DAGK_sf"/>
</dbReference>
<reference evidence="17" key="1">
    <citation type="journal article" date="2019" name="Int. J. Syst. Evol. Microbiol.">
        <title>The Global Catalogue of Microorganisms (GCM) 10K type strain sequencing project: providing services to taxonomists for standard genome sequencing and annotation.</title>
        <authorList>
            <consortium name="The Broad Institute Genomics Platform"/>
            <consortium name="The Broad Institute Genome Sequencing Center for Infectious Disease"/>
            <person name="Wu L."/>
            <person name="Ma J."/>
        </authorList>
    </citation>
    <scope>NUCLEOTIDE SEQUENCE [LARGE SCALE GENOMIC DNA]</scope>
    <source>
        <strain evidence="17">JCM 17925</strain>
    </source>
</reference>
<evidence type="ECO:0000256" key="3">
    <source>
        <dbReference type="ARBA" id="ARBA00022475"/>
    </source>
</evidence>
<evidence type="ECO:0000313" key="16">
    <source>
        <dbReference type="EMBL" id="GAA4408407.1"/>
    </source>
</evidence>
<keyword evidence="13" id="KW-0594">Phospholipid biosynthesis</keyword>
<dbReference type="InterPro" id="IPR033717">
    <property type="entry name" value="UDPK"/>
</dbReference>
<dbReference type="GO" id="GO:0016301">
    <property type="term" value="F:kinase activity"/>
    <property type="evidence" value="ECO:0007669"/>
    <property type="project" value="UniProtKB-KW"/>
</dbReference>
<evidence type="ECO:0000256" key="4">
    <source>
        <dbReference type="ARBA" id="ARBA00022516"/>
    </source>
</evidence>